<dbReference type="Proteomes" id="UP000001318">
    <property type="component" value="Chromosome"/>
</dbReference>
<dbReference type="HOGENOM" id="CLU_2477782_0_0_11"/>
<name>B0RH53_CLASE</name>
<dbReference type="AlphaFoldDB" id="B0RH53"/>
<dbReference type="EMBL" id="AM849034">
    <property type="protein sequence ID" value="CAQ02529.1"/>
    <property type="molecule type" value="Genomic_DNA"/>
</dbReference>
<gene>
    <name evidence="1" type="ordered locus">CMS2449</name>
</gene>
<reference evidence="1 2" key="1">
    <citation type="journal article" date="2008" name="J. Bacteriol.">
        <title>Genome of the actinomycete plant pathogen Clavibacter michiganensis subsp. sepedonicus suggests recent niche adaptation.</title>
        <authorList>
            <person name="Bentley S.D."/>
            <person name="Corton C."/>
            <person name="Brown S.E."/>
            <person name="Barron A."/>
            <person name="Clark L."/>
            <person name="Doggett J."/>
            <person name="Harris B."/>
            <person name="Ormond D."/>
            <person name="Quail M.A."/>
            <person name="May G."/>
            <person name="Francis D."/>
            <person name="Knudson D."/>
            <person name="Parkhill J."/>
            <person name="Ishimaru C.A."/>
        </authorList>
    </citation>
    <scope>NUCLEOTIDE SEQUENCE [LARGE SCALE GENOMIC DNA]</scope>
    <source>
        <strain evidence="2">ATCC 33113 / DSM 20744 / JCM 9667 / LMG 2889 / ICMP 2535 / C-1</strain>
    </source>
</reference>
<organism evidence="1 2">
    <name type="scientific">Clavibacter sepedonicus</name>
    <name type="common">Clavibacter michiganensis subsp. sepedonicus</name>
    <dbReference type="NCBI Taxonomy" id="31964"/>
    <lineage>
        <taxon>Bacteria</taxon>
        <taxon>Bacillati</taxon>
        <taxon>Actinomycetota</taxon>
        <taxon>Actinomycetes</taxon>
        <taxon>Micrococcales</taxon>
        <taxon>Microbacteriaceae</taxon>
        <taxon>Clavibacter</taxon>
    </lineage>
</organism>
<sequence length="87" mass="9576">MPAFASMTVFQRPDVSFLKPAADLRNLRKTRLTVASSPSLAVYMVRVVFMVLLLGNEDALTSTIGRTTNQFGGVHLGVSLRVQLPWL</sequence>
<evidence type="ECO:0000313" key="1">
    <source>
        <dbReference type="EMBL" id="CAQ02529.1"/>
    </source>
</evidence>
<keyword evidence="2" id="KW-1185">Reference proteome</keyword>
<dbReference type="KEGG" id="cms:CMS2449"/>
<evidence type="ECO:0000313" key="2">
    <source>
        <dbReference type="Proteomes" id="UP000001318"/>
    </source>
</evidence>
<protein>
    <submittedName>
        <fullName evidence="1">Membrane protein</fullName>
    </submittedName>
</protein>
<proteinExistence type="predicted"/>
<accession>B0RH53</accession>